<proteinExistence type="predicted"/>
<organism evidence="2">
    <name type="scientific">metagenome</name>
    <dbReference type="NCBI Taxonomy" id="256318"/>
    <lineage>
        <taxon>unclassified sequences</taxon>
        <taxon>metagenomes</taxon>
    </lineage>
</organism>
<feature type="transmembrane region" description="Helical" evidence="1">
    <location>
        <begin position="20"/>
        <end position="37"/>
    </location>
</feature>
<keyword evidence="1" id="KW-0812">Transmembrane</keyword>
<dbReference type="EMBL" id="UIDG01000323">
    <property type="protein sequence ID" value="SUS07165.1"/>
    <property type="molecule type" value="Genomic_DNA"/>
</dbReference>
<reference evidence="2" key="1">
    <citation type="submission" date="2018-07" db="EMBL/GenBank/DDBJ databases">
        <authorList>
            <person name="Quirk P.G."/>
            <person name="Krulwich T.A."/>
        </authorList>
    </citation>
    <scope>NUCLEOTIDE SEQUENCE</scope>
</reference>
<protein>
    <submittedName>
        <fullName evidence="2">Uncharacterized protein</fullName>
    </submittedName>
</protein>
<evidence type="ECO:0000313" key="2">
    <source>
        <dbReference type="EMBL" id="SUS07165.1"/>
    </source>
</evidence>
<keyword evidence="1" id="KW-0472">Membrane</keyword>
<gene>
    <name evidence="2" type="ORF">DF3PB_390010</name>
</gene>
<accession>A0A380TFF6</accession>
<dbReference type="AlphaFoldDB" id="A0A380TFF6"/>
<evidence type="ECO:0000256" key="1">
    <source>
        <dbReference type="SAM" id="Phobius"/>
    </source>
</evidence>
<keyword evidence="1" id="KW-1133">Transmembrane helix</keyword>
<sequence>MASGARVSSFVVTRPHLSSFIAFGRVLFASDVVLLAASSRHRRII</sequence>
<name>A0A380TFF6_9ZZZZ</name>